<evidence type="ECO:0000313" key="1">
    <source>
        <dbReference type="EMBL" id="CAE0402728.1"/>
    </source>
</evidence>
<gene>
    <name evidence="1" type="ORF">ACOF00016_LOCUS992</name>
</gene>
<dbReference type="EMBL" id="HBIM01001145">
    <property type="protein sequence ID" value="CAE0402728.1"/>
    <property type="molecule type" value="Transcribed_RNA"/>
</dbReference>
<organism evidence="1">
    <name type="scientific">Amphora coffeiformis</name>
    <dbReference type="NCBI Taxonomy" id="265554"/>
    <lineage>
        <taxon>Eukaryota</taxon>
        <taxon>Sar</taxon>
        <taxon>Stramenopiles</taxon>
        <taxon>Ochrophyta</taxon>
        <taxon>Bacillariophyta</taxon>
        <taxon>Bacillariophyceae</taxon>
        <taxon>Bacillariophycidae</taxon>
        <taxon>Thalassiophysales</taxon>
        <taxon>Catenulaceae</taxon>
        <taxon>Amphora</taxon>
    </lineage>
</organism>
<accession>A0A7S3KW94</accession>
<evidence type="ECO:0008006" key="2">
    <source>
        <dbReference type="Google" id="ProtNLM"/>
    </source>
</evidence>
<name>A0A7S3KW94_9STRA</name>
<dbReference type="AlphaFoldDB" id="A0A7S3KW94"/>
<reference evidence="1" key="1">
    <citation type="submission" date="2021-01" db="EMBL/GenBank/DDBJ databases">
        <authorList>
            <person name="Corre E."/>
            <person name="Pelletier E."/>
            <person name="Niang G."/>
            <person name="Scheremetjew M."/>
            <person name="Finn R."/>
            <person name="Kale V."/>
            <person name="Holt S."/>
            <person name="Cochrane G."/>
            <person name="Meng A."/>
            <person name="Brown T."/>
            <person name="Cohen L."/>
        </authorList>
    </citation>
    <scope>NUCLEOTIDE SEQUENCE</scope>
    <source>
        <strain evidence="1">CCMP127</strain>
    </source>
</reference>
<protein>
    <recommendedName>
        <fullName evidence="2">CRAL-TRIO domain-containing protein</fullName>
    </recommendedName>
</protein>
<sequence length="433" mass="49909">MEEFSSNKDVLIKDAEQQVLRGLAMLDVDIAAAYNEAVEQAPLLVQNESKIIDFLRTEDFHVYKAAARIARYWQFRKELFGDRWLRPLNQTGSGALNSDDVVLLRTGFFYMCLKDPSNPILFIDKTRVPDFVFISGERVLFYLLSVSTCECVQTVGLTTFHLIRGARYPFNMPKQERQNMLLASLPIKLTRVMVVKAHEEGREHLLEYRLFQQSKIIALRNSARKNLLLRSIDSDSVAGTIRALVEDEHFQRDCVPTLYGGNLRLDNEFDGWVRTRLSIEDFMSSASPFSNSFRVPVLPLGGAFSGGSVPDSLVTRRRKRNETTPEMEGGLVRPRRLDTDRREEGLLVQRRPGETPEEFTKRRNLCYGKRMAERWHREMTGLEHEHHNMKIRNETLRRDNRRLEAALVQARFLVSLHHANTTPPPPPPAMLKE</sequence>
<proteinExistence type="predicted"/>